<dbReference type="GeneID" id="94222071"/>
<organism evidence="7 8">
    <name type="scientific">Phytophthora ramorum</name>
    <name type="common">Sudden oak death agent</name>
    <dbReference type="NCBI Taxonomy" id="164328"/>
    <lineage>
        <taxon>Eukaryota</taxon>
        <taxon>Sar</taxon>
        <taxon>Stramenopiles</taxon>
        <taxon>Oomycota</taxon>
        <taxon>Peronosporomycetes</taxon>
        <taxon>Peronosporales</taxon>
        <taxon>Peronosporaceae</taxon>
        <taxon>Phytophthora</taxon>
    </lineage>
</organism>
<dbReference type="VEuPathDB" id="FungiDB:KRP23_161"/>
<dbReference type="RefSeq" id="XP_067750716.1">
    <property type="nucleotide sequence ID" value="XM_067885153.1"/>
</dbReference>
<dbReference type="Pfam" id="PF16810">
    <property type="entry name" value="RXLR"/>
    <property type="match status" value="1"/>
</dbReference>
<evidence type="ECO:0000256" key="1">
    <source>
        <dbReference type="ARBA" id="ARBA00004613"/>
    </source>
</evidence>
<dbReference type="InParanoid" id="H3GN93"/>
<keyword evidence="8" id="KW-1185">Reference proteome</keyword>
<evidence type="ECO:0000256" key="5">
    <source>
        <dbReference type="RuleBase" id="RU367124"/>
    </source>
</evidence>
<dbReference type="eggNOG" id="ENOG502RGHW">
    <property type="taxonomic scope" value="Eukaryota"/>
</dbReference>
<comment type="subcellular location">
    <subcellularLocation>
        <location evidence="1 5">Secreted</location>
    </subcellularLocation>
</comment>
<comment type="domain">
    <text evidence="5">The RxLR-dEER motif acts to carry the protein into the host cell cytoplasm through binding to cell surface phosphatidylinositol-3-phosphate.</text>
</comment>
<evidence type="ECO:0000313" key="8">
    <source>
        <dbReference type="Proteomes" id="UP000005238"/>
    </source>
</evidence>
<evidence type="ECO:0000313" key="7">
    <source>
        <dbReference type="EnsemblProtists" id="Phyra78054"/>
    </source>
</evidence>
<comment type="function">
    <text evidence="5">Effector that suppresses plant defense responses during pathogen infection.</text>
</comment>
<sequence>MHIHYIVLFAVAVLTTIQGTSATANLLVSSVVTADENDIVPDRHLRATNEDDIVPDRRLGATEEDDGNEEERGIATSGLENLAKTTAKKTQQQWWLTRKKSAEASFKLLNLQSKNKKFLFGSKEFLAWADYVTKLKKDGAGAAMANTLLKHFDNNDEVLARMIDGAKASTAPRMKKLATELQEAQFTRWMVAGKRPTAVKADLKASGNGMWSKKDAEIVYAYKYFIGVI</sequence>
<keyword evidence="4 5" id="KW-0732">Signal</keyword>
<dbReference type="HOGENOM" id="CLU_021192_0_2_1"/>
<dbReference type="OMA" id="KHYDEGT"/>
<name>H3GN93_PHYRM</name>
<comment type="similarity">
    <text evidence="2 5">Belongs to the RxLR effector family.</text>
</comment>
<evidence type="ECO:0000256" key="4">
    <source>
        <dbReference type="ARBA" id="ARBA00022729"/>
    </source>
</evidence>
<feature type="chain" id="PRO_5003586654" description="RxLR effector protein" evidence="5">
    <location>
        <begin position="23"/>
        <end position="229"/>
    </location>
</feature>
<reference evidence="7" key="2">
    <citation type="submission" date="2015-06" db="UniProtKB">
        <authorList>
            <consortium name="EnsemblProtists"/>
        </authorList>
    </citation>
    <scope>IDENTIFICATION</scope>
    <source>
        <strain evidence="7">Pr102</strain>
    </source>
</reference>
<dbReference type="Proteomes" id="UP000005238">
    <property type="component" value="Unassembled WGS sequence"/>
</dbReference>
<dbReference type="OrthoDB" id="120347at2759"/>
<dbReference type="InterPro" id="IPR031825">
    <property type="entry name" value="RXLR"/>
</dbReference>
<dbReference type="EMBL" id="DS566025">
    <property type="status" value="NOT_ANNOTATED_CDS"/>
    <property type="molecule type" value="Genomic_DNA"/>
</dbReference>
<evidence type="ECO:0000256" key="6">
    <source>
        <dbReference type="SAM" id="MobiDB-lite"/>
    </source>
</evidence>
<feature type="signal peptide" evidence="5">
    <location>
        <begin position="1"/>
        <end position="22"/>
    </location>
</feature>
<reference evidence="8" key="1">
    <citation type="journal article" date="2006" name="Science">
        <title>Phytophthora genome sequences uncover evolutionary origins and mechanisms of pathogenesis.</title>
        <authorList>
            <person name="Tyler B.M."/>
            <person name="Tripathy S."/>
            <person name="Zhang X."/>
            <person name="Dehal P."/>
            <person name="Jiang R.H."/>
            <person name="Aerts A."/>
            <person name="Arredondo F.D."/>
            <person name="Baxter L."/>
            <person name="Bensasson D."/>
            <person name="Beynon J.L."/>
            <person name="Chapman J."/>
            <person name="Damasceno C.M."/>
            <person name="Dorrance A.E."/>
            <person name="Dou D."/>
            <person name="Dickerman A.W."/>
            <person name="Dubchak I.L."/>
            <person name="Garbelotto M."/>
            <person name="Gijzen M."/>
            <person name="Gordon S.G."/>
            <person name="Govers F."/>
            <person name="Grunwald N.J."/>
            <person name="Huang W."/>
            <person name="Ivors K.L."/>
            <person name="Jones R.W."/>
            <person name="Kamoun S."/>
            <person name="Krampis K."/>
            <person name="Lamour K.H."/>
            <person name="Lee M.K."/>
            <person name="McDonald W.H."/>
            <person name="Medina M."/>
            <person name="Meijer H.J."/>
            <person name="Nordberg E.K."/>
            <person name="Maclean D.J."/>
            <person name="Ospina-Giraldo M.D."/>
            <person name="Morris P.F."/>
            <person name="Phuntumart V."/>
            <person name="Putnam N.H."/>
            <person name="Rash S."/>
            <person name="Rose J.K."/>
            <person name="Sakihama Y."/>
            <person name="Salamov A.A."/>
            <person name="Savidor A."/>
            <person name="Scheuring C.F."/>
            <person name="Smith B.M."/>
            <person name="Sobral B.W."/>
            <person name="Terry A."/>
            <person name="Torto-Alalibo T.A."/>
            <person name="Win J."/>
            <person name="Xu Z."/>
            <person name="Zhang H."/>
            <person name="Grigoriev I.V."/>
            <person name="Rokhsar D.S."/>
            <person name="Boore J.L."/>
        </authorList>
    </citation>
    <scope>NUCLEOTIDE SEQUENCE [LARGE SCALE GENOMIC DNA]</scope>
    <source>
        <strain evidence="8">Pr102</strain>
    </source>
</reference>
<protein>
    <recommendedName>
        <fullName evidence="5">RxLR effector protein</fullName>
    </recommendedName>
</protein>
<dbReference type="EnsemblProtists" id="Phyra78054">
    <property type="protein sequence ID" value="Phyra78054"/>
    <property type="gene ID" value="Phyra78054"/>
</dbReference>
<evidence type="ECO:0000256" key="3">
    <source>
        <dbReference type="ARBA" id="ARBA00022525"/>
    </source>
</evidence>
<feature type="region of interest" description="Disordered" evidence="6">
    <location>
        <begin position="46"/>
        <end position="74"/>
    </location>
</feature>
<accession>H3GN93</accession>
<keyword evidence="3 5" id="KW-0964">Secreted</keyword>
<feature type="compositionally biased region" description="Basic and acidic residues" evidence="6">
    <location>
        <begin position="46"/>
        <end position="61"/>
    </location>
</feature>
<evidence type="ECO:0000256" key="2">
    <source>
        <dbReference type="ARBA" id="ARBA00010400"/>
    </source>
</evidence>
<dbReference type="VEuPathDB" id="FungiDB:KRP22_10273"/>
<dbReference type="AlphaFoldDB" id="H3GN93"/>
<proteinExistence type="inferred from homology"/>